<feature type="domain" description="AAA+ ATPase" evidence="18">
    <location>
        <begin position="186"/>
        <end position="325"/>
    </location>
</feature>
<dbReference type="GO" id="GO:0004222">
    <property type="term" value="F:metalloendopeptidase activity"/>
    <property type="evidence" value="ECO:0007669"/>
    <property type="project" value="InterPro"/>
</dbReference>
<dbReference type="InterPro" id="IPR027417">
    <property type="entry name" value="P-loop_NTPase"/>
</dbReference>
<dbReference type="HAMAP" id="MF_01458">
    <property type="entry name" value="FtsH"/>
    <property type="match status" value="1"/>
</dbReference>
<name>A0A974PXE6_9RHOO</name>
<feature type="binding site" evidence="15">
    <location>
        <position position="416"/>
    </location>
    <ligand>
        <name>Zn(2+)</name>
        <dbReference type="ChEBI" id="CHEBI:29105"/>
        <note>catalytic</note>
    </ligand>
</feature>
<evidence type="ECO:0000256" key="10">
    <source>
        <dbReference type="ARBA" id="ARBA00022840"/>
    </source>
</evidence>
<dbReference type="Pfam" id="PF17862">
    <property type="entry name" value="AAA_lid_3"/>
    <property type="match status" value="1"/>
</dbReference>
<accession>A0A974PXE6</accession>
<evidence type="ECO:0000256" key="17">
    <source>
        <dbReference type="SAM" id="MobiDB-lite"/>
    </source>
</evidence>
<dbReference type="SUPFAM" id="SSF52540">
    <property type="entry name" value="P-loop containing nucleoside triphosphate hydrolases"/>
    <property type="match status" value="1"/>
</dbReference>
<dbReference type="CDD" id="cd19501">
    <property type="entry name" value="RecA-like_FtsH"/>
    <property type="match status" value="1"/>
</dbReference>
<dbReference type="KEGG" id="ares:IWH25_16040"/>
<proteinExistence type="inferred from homology"/>
<dbReference type="InterPro" id="IPR000642">
    <property type="entry name" value="Peptidase_M41"/>
</dbReference>
<evidence type="ECO:0000256" key="4">
    <source>
        <dbReference type="ARBA" id="ARBA00022670"/>
    </source>
</evidence>
<dbReference type="Gene3D" id="1.20.58.760">
    <property type="entry name" value="Peptidase M41"/>
    <property type="match status" value="1"/>
</dbReference>
<dbReference type="Proteomes" id="UP000663444">
    <property type="component" value="Chromosome"/>
</dbReference>
<evidence type="ECO:0000256" key="5">
    <source>
        <dbReference type="ARBA" id="ARBA00022692"/>
    </source>
</evidence>
<keyword evidence="4 15" id="KW-0645">Protease</keyword>
<dbReference type="InterPro" id="IPR005936">
    <property type="entry name" value="FtsH"/>
</dbReference>
<dbReference type="Gene3D" id="1.10.8.60">
    <property type="match status" value="1"/>
</dbReference>
<dbReference type="NCBIfam" id="TIGR01241">
    <property type="entry name" value="FtsH_fam"/>
    <property type="match status" value="1"/>
</dbReference>
<comment type="similarity">
    <text evidence="14 15">In the central section; belongs to the AAA ATPase family.</text>
</comment>
<dbReference type="InterPro" id="IPR011546">
    <property type="entry name" value="Pept_M41_FtsH_extracell"/>
</dbReference>
<evidence type="ECO:0000256" key="9">
    <source>
        <dbReference type="ARBA" id="ARBA00022833"/>
    </source>
</evidence>
<comment type="subunit">
    <text evidence="15">Homohexamer.</text>
</comment>
<dbReference type="Pfam" id="PF06480">
    <property type="entry name" value="FtsH_ext"/>
    <property type="match status" value="1"/>
</dbReference>
<keyword evidence="7 15" id="KW-0547">Nucleotide-binding</keyword>
<dbReference type="GO" id="GO:0016887">
    <property type="term" value="F:ATP hydrolysis activity"/>
    <property type="evidence" value="ECO:0007669"/>
    <property type="project" value="UniProtKB-UniRule"/>
</dbReference>
<keyword evidence="5 15" id="KW-0812">Transmembrane</keyword>
<comment type="similarity">
    <text evidence="2 15">In the C-terminal section; belongs to the peptidase M41 family.</text>
</comment>
<comment type="caution">
    <text evidence="15">Lacks conserved residue(s) required for the propagation of feature annotation.</text>
</comment>
<evidence type="ECO:0000256" key="14">
    <source>
        <dbReference type="ARBA" id="ARBA00061570"/>
    </source>
</evidence>
<keyword evidence="9 15" id="KW-0862">Zinc</keyword>
<dbReference type="FunFam" id="1.20.58.760:FF:000001">
    <property type="entry name" value="ATP-dependent zinc metalloprotease FtsH"/>
    <property type="match status" value="1"/>
</dbReference>
<evidence type="ECO:0000259" key="18">
    <source>
        <dbReference type="SMART" id="SM00382"/>
    </source>
</evidence>
<dbReference type="InterPro" id="IPR003593">
    <property type="entry name" value="AAA+_ATPase"/>
</dbReference>
<keyword evidence="6 15" id="KW-0479">Metal-binding</keyword>
<dbReference type="PANTHER" id="PTHR23076:SF97">
    <property type="entry name" value="ATP-DEPENDENT ZINC METALLOPROTEASE YME1L1"/>
    <property type="match status" value="1"/>
</dbReference>
<evidence type="ECO:0000256" key="3">
    <source>
        <dbReference type="ARBA" id="ARBA00022475"/>
    </source>
</evidence>
<keyword evidence="10 15" id="KW-0067">ATP-binding</keyword>
<comment type="cofactor">
    <cofactor evidence="15">
        <name>Zn(2+)</name>
        <dbReference type="ChEBI" id="CHEBI:29105"/>
    </cofactor>
    <text evidence="15">Binds 1 zinc ion per subunit.</text>
</comment>
<evidence type="ECO:0000313" key="20">
    <source>
        <dbReference type="Proteomes" id="UP000663444"/>
    </source>
</evidence>
<dbReference type="GO" id="GO:0008270">
    <property type="term" value="F:zinc ion binding"/>
    <property type="evidence" value="ECO:0007669"/>
    <property type="project" value="UniProtKB-UniRule"/>
</dbReference>
<dbReference type="Gene3D" id="3.40.50.300">
    <property type="entry name" value="P-loop containing nucleotide triphosphate hydrolases"/>
    <property type="match status" value="1"/>
</dbReference>
<evidence type="ECO:0000256" key="11">
    <source>
        <dbReference type="ARBA" id="ARBA00022989"/>
    </source>
</evidence>
<dbReference type="Pfam" id="PF01434">
    <property type="entry name" value="Peptidase_M41"/>
    <property type="match status" value="1"/>
</dbReference>
<feature type="region of interest" description="Disordered" evidence="17">
    <location>
        <begin position="588"/>
        <end position="627"/>
    </location>
</feature>
<evidence type="ECO:0000256" key="6">
    <source>
        <dbReference type="ARBA" id="ARBA00022723"/>
    </source>
</evidence>
<dbReference type="FunFam" id="1.10.8.60:FF:000001">
    <property type="entry name" value="ATP-dependent zinc metalloprotease FtsH"/>
    <property type="match status" value="1"/>
</dbReference>
<keyword evidence="12 15" id="KW-0482">Metalloprotease</keyword>
<evidence type="ECO:0000256" key="8">
    <source>
        <dbReference type="ARBA" id="ARBA00022801"/>
    </source>
</evidence>
<keyword evidence="13 15" id="KW-0472">Membrane</keyword>
<dbReference type="RefSeq" id="WP_203386768.1">
    <property type="nucleotide sequence ID" value="NZ_CP064781.1"/>
</dbReference>
<dbReference type="EC" id="3.4.24.-" evidence="15"/>
<evidence type="ECO:0000256" key="2">
    <source>
        <dbReference type="ARBA" id="ARBA00010044"/>
    </source>
</evidence>
<keyword evidence="8 15" id="KW-0378">Hydrolase</keyword>
<sequence length="627" mass="69090">MNNMFKNLAIWMVIGLVLMTVFNQFNGRQVAQSSMEYSQFIEEVKQGRIAKVTMEGRTLKAVTSDGRKITSYAPPDLWLVSDLLKNGVKIEARPEEEPSFLMNLFVSWFPMLLLIGVWVFFMRQMQGGGRGGAFSFGKSKARMLDESNNTVTFADVAGCDEAKEEVSELVDFLRDPSKFQKLGGRIPKGVLLVGSPGTGKTLLAKAIAGEAKVPFFSISGSDFVEMFVGVGAARVRDMFENAKKHAPCIIFIDELDAVGRQRGAGLGGGNDEREQTLNQMLVEMDGFEGQTGVIVIAATNRPDVLDPALMRPGRFDRQVVVPLPDIRGREQILGVHMRKVPLSPDVKADIIARGTPGFSGADLANLVNEAALFAARANKRLVDMEDFEKAKDKIMMGTERRSMVMSEEEKKNTAYHESGHAVVAKLVPKSDPVHKVTIIPRGRALGVTMQLPEEDRYAYDRTYLMSRIAVLFGGRIAEELFMNQMTTGASNDFERATQMARDMVTRYGMSDALGPMVYGENEGEVFLGRSVTTHKNVSEATMQKVDNEIRRIIDEQYALARRLLEENRDKVEAMTRALLEWETIDAEQIDDIMAGKEPRPPKQMSPSKPSADAGGSPGAAPSAAAPA</sequence>
<dbReference type="PROSITE" id="PS00674">
    <property type="entry name" value="AAA"/>
    <property type="match status" value="1"/>
</dbReference>
<dbReference type="InterPro" id="IPR041569">
    <property type="entry name" value="AAA_lid_3"/>
</dbReference>
<keyword evidence="20" id="KW-1185">Reference proteome</keyword>
<dbReference type="SUPFAM" id="SSF140990">
    <property type="entry name" value="FtsH protease domain-like"/>
    <property type="match status" value="1"/>
</dbReference>
<comment type="similarity">
    <text evidence="16">Belongs to the AAA ATPase family.</text>
</comment>
<evidence type="ECO:0000256" key="12">
    <source>
        <dbReference type="ARBA" id="ARBA00023049"/>
    </source>
</evidence>
<dbReference type="GO" id="GO:0005524">
    <property type="term" value="F:ATP binding"/>
    <property type="evidence" value="ECO:0007669"/>
    <property type="project" value="UniProtKB-UniRule"/>
</dbReference>
<evidence type="ECO:0000256" key="7">
    <source>
        <dbReference type="ARBA" id="ARBA00022741"/>
    </source>
</evidence>
<keyword evidence="11 15" id="KW-1133">Transmembrane helix</keyword>
<dbReference type="AlphaFoldDB" id="A0A974PXE6"/>
<organism evidence="19 20">
    <name type="scientific">Azospira restricta</name>
    <dbReference type="NCBI Taxonomy" id="404405"/>
    <lineage>
        <taxon>Bacteria</taxon>
        <taxon>Pseudomonadati</taxon>
        <taxon>Pseudomonadota</taxon>
        <taxon>Betaproteobacteria</taxon>
        <taxon>Rhodocyclales</taxon>
        <taxon>Rhodocyclaceae</taxon>
        <taxon>Azospira</taxon>
    </lineage>
</organism>
<evidence type="ECO:0000256" key="1">
    <source>
        <dbReference type="ARBA" id="ARBA00004370"/>
    </source>
</evidence>
<evidence type="ECO:0000256" key="15">
    <source>
        <dbReference type="HAMAP-Rule" id="MF_01458"/>
    </source>
</evidence>
<feature type="binding site" evidence="15">
    <location>
        <begin position="194"/>
        <end position="201"/>
    </location>
    <ligand>
        <name>ATP</name>
        <dbReference type="ChEBI" id="CHEBI:30616"/>
    </ligand>
</feature>
<dbReference type="PANTHER" id="PTHR23076">
    <property type="entry name" value="METALLOPROTEASE M41 FTSH"/>
    <property type="match status" value="1"/>
</dbReference>
<keyword evidence="3 15" id="KW-1003">Cell membrane</keyword>
<dbReference type="InterPro" id="IPR037219">
    <property type="entry name" value="Peptidase_M41-like"/>
</dbReference>
<gene>
    <name evidence="15 19" type="primary">ftsH</name>
    <name evidence="19" type="ORF">IWH25_16040</name>
</gene>
<dbReference type="GO" id="GO:0004176">
    <property type="term" value="F:ATP-dependent peptidase activity"/>
    <property type="evidence" value="ECO:0007669"/>
    <property type="project" value="InterPro"/>
</dbReference>
<evidence type="ECO:0000256" key="16">
    <source>
        <dbReference type="RuleBase" id="RU003651"/>
    </source>
</evidence>
<dbReference type="EMBL" id="CP064781">
    <property type="protein sequence ID" value="QRJ63239.1"/>
    <property type="molecule type" value="Genomic_DNA"/>
</dbReference>
<protein>
    <recommendedName>
        <fullName evidence="15">ATP-dependent zinc metalloprotease FtsH</fullName>
        <ecNumber evidence="15">3.4.24.-</ecNumber>
    </recommendedName>
</protein>
<dbReference type="GO" id="GO:0005886">
    <property type="term" value="C:plasma membrane"/>
    <property type="evidence" value="ECO:0007669"/>
    <property type="project" value="UniProtKB-SubCell"/>
</dbReference>
<feature type="transmembrane region" description="Helical" evidence="15">
    <location>
        <begin position="100"/>
        <end position="121"/>
    </location>
</feature>
<evidence type="ECO:0000313" key="19">
    <source>
        <dbReference type="EMBL" id="QRJ63239.1"/>
    </source>
</evidence>
<feature type="compositionally biased region" description="Low complexity" evidence="17">
    <location>
        <begin position="605"/>
        <end position="627"/>
    </location>
</feature>
<evidence type="ECO:0000256" key="13">
    <source>
        <dbReference type="ARBA" id="ARBA00023136"/>
    </source>
</evidence>
<dbReference type="GO" id="GO:0006508">
    <property type="term" value="P:proteolysis"/>
    <property type="evidence" value="ECO:0007669"/>
    <property type="project" value="UniProtKB-KW"/>
</dbReference>
<dbReference type="GO" id="GO:0030163">
    <property type="term" value="P:protein catabolic process"/>
    <property type="evidence" value="ECO:0007669"/>
    <property type="project" value="UniProtKB-UniRule"/>
</dbReference>
<reference evidence="19" key="1">
    <citation type="submission" date="2020-11" db="EMBL/GenBank/DDBJ databases">
        <title>Azospira restricta DSM 18626 genome sequence.</title>
        <authorList>
            <person name="Moe W.M."/>
        </authorList>
    </citation>
    <scope>NUCLEOTIDE SEQUENCE</scope>
    <source>
        <strain evidence="19">DSM 18626</strain>
    </source>
</reference>
<dbReference type="Pfam" id="PF00004">
    <property type="entry name" value="AAA"/>
    <property type="match status" value="1"/>
</dbReference>
<dbReference type="SMART" id="SM00382">
    <property type="entry name" value="AAA"/>
    <property type="match status" value="1"/>
</dbReference>
<dbReference type="FunFam" id="3.40.50.300:FF:000001">
    <property type="entry name" value="ATP-dependent zinc metalloprotease FtsH"/>
    <property type="match status" value="1"/>
</dbReference>
<feature type="binding site" evidence="15">
    <location>
        <position position="492"/>
    </location>
    <ligand>
        <name>Zn(2+)</name>
        <dbReference type="ChEBI" id="CHEBI:29105"/>
        <note>catalytic</note>
    </ligand>
</feature>
<feature type="active site" evidence="15">
    <location>
        <position position="417"/>
    </location>
</feature>
<comment type="subcellular location">
    <subcellularLocation>
        <location evidence="15">Cell membrane</location>
        <topology evidence="15">Multi-pass membrane protein</topology>
        <orientation evidence="15">Cytoplasmic side</orientation>
    </subcellularLocation>
    <subcellularLocation>
        <location evidence="1">Membrane</location>
    </subcellularLocation>
</comment>
<feature type="binding site" evidence="15">
    <location>
        <position position="420"/>
    </location>
    <ligand>
        <name>Zn(2+)</name>
        <dbReference type="ChEBI" id="CHEBI:29105"/>
        <note>catalytic</note>
    </ligand>
</feature>
<dbReference type="InterPro" id="IPR003960">
    <property type="entry name" value="ATPase_AAA_CS"/>
</dbReference>
<dbReference type="Gene3D" id="3.30.720.210">
    <property type="match status" value="1"/>
</dbReference>
<comment type="function">
    <text evidence="15">Acts as a processive, ATP-dependent zinc metallopeptidase for both cytoplasmic and membrane proteins. Plays a role in the quality control of integral membrane proteins.</text>
</comment>
<dbReference type="InterPro" id="IPR003959">
    <property type="entry name" value="ATPase_AAA_core"/>
</dbReference>